<protein>
    <submittedName>
        <fullName evidence="1">Uncharacterized protein</fullName>
    </submittedName>
</protein>
<sequence>MSASSSTSLVRGCCAHKDAIEAVQREQRKVGTGGAPYLEAVAALEAMQRRLDWQAPQGVVDSDGVGRKLSVQLLKHRWSHVETGGGLLLTWAKLKERLKSHCYEKKEDAPLFLLVKFYNDGFEKRSFFKRGGVHRVGGISRCRENVEWVDGLTLDFDAGLTVEQFVERYGSYEYLIYSSFNHAPLDGKNKFRVVMPLKDRVRPVEIENRRRSLMELFKDADPASFSISQGFYIPTHPTGIEPVRVENPGEWFDLMELEVMPRSKPAFASSIKVIADGDAPGVIAALMNCMPPDTECLRELPGTNGHSYAPVIVPLLSSLGFWGREQGMDEEDIHELVMQRWGMSPHSDSFYRLICGATYGGLECGQSFVERVGRAVSQGIDLGIPKDEFERARDELNGLLKQQVEVRPVEVMDLDAATNKLQNLLLQRMYGYGNQDSYRNHLIIRYEAGAGKTKHAHTMLWLSMMIQKPPRGENRYWVVDYLVPDNTLGGEIAKRLRTESKDRGVHVQHIQGRKQLCIDPKVKEAEGLGYEVRSPCEGCTYVSECEYLKQYQQPKGEHWIRVLYQGMASNQKAKYDPIESPDFFVVDEDMVTSMYAEREYGHVYGFIREMPASLNAKSTSAEIRNAIGGSLRPEVKELRGREDKNSSLPAVQFSKFRKGDIDRDEFRRQLEAKRNKEAKREGKRSVADCSALLDDLMHRPQAVSVREGADGVRSIISSSLRPLASRYAQSPCIYLDATAEKLVIERALCDHEGAGRGIDYWECNVAYSPSVKVYQDTSRSWSMQSLCPRAKGKREVNEVLLSFVWDEMVRRSFLAGKRFAIVTYKAVAEYIDSGRTPPGSLSLKESPLFCGVGHFGNIRGLEGTSINGMILSEHAIYEISDARRTF</sequence>
<name>A0A842HF09_9BACT</name>
<gene>
    <name evidence="1" type="ORF">H5P28_10190</name>
</gene>
<evidence type="ECO:0000313" key="1">
    <source>
        <dbReference type="EMBL" id="MBC2594628.1"/>
    </source>
</evidence>
<comment type="caution">
    <text evidence="1">The sequence shown here is derived from an EMBL/GenBank/DDBJ whole genome shotgun (WGS) entry which is preliminary data.</text>
</comment>
<accession>A0A842HF09</accession>
<dbReference type="EMBL" id="JACHVB010000028">
    <property type="protein sequence ID" value="MBC2594628.1"/>
    <property type="molecule type" value="Genomic_DNA"/>
</dbReference>
<keyword evidence="2" id="KW-1185">Reference proteome</keyword>
<dbReference type="Proteomes" id="UP000546464">
    <property type="component" value="Unassembled WGS sequence"/>
</dbReference>
<dbReference type="RefSeq" id="WP_185675603.1">
    <property type="nucleotide sequence ID" value="NZ_JACHVB010000028.1"/>
</dbReference>
<dbReference type="AlphaFoldDB" id="A0A842HF09"/>
<organism evidence="1 2">
    <name type="scientific">Ruficoccus amylovorans</name>
    <dbReference type="NCBI Taxonomy" id="1804625"/>
    <lineage>
        <taxon>Bacteria</taxon>
        <taxon>Pseudomonadati</taxon>
        <taxon>Verrucomicrobiota</taxon>
        <taxon>Opitutia</taxon>
        <taxon>Puniceicoccales</taxon>
        <taxon>Cerasicoccaceae</taxon>
        <taxon>Ruficoccus</taxon>
    </lineage>
</organism>
<evidence type="ECO:0000313" key="2">
    <source>
        <dbReference type="Proteomes" id="UP000546464"/>
    </source>
</evidence>
<proteinExistence type="predicted"/>
<reference evidence="1 2" key="1">
    <citation type="submission" date="2020-07" db="EMBL/GenBank/DDBJ databases">
        <authorList>
            <person name="Feng X."/>
        </authorList>
    </citation>
    <scope>NUCLEOTIDE SEQUENCE [LARGE SCALE GENOMIC DNA]</scope>
    <source>
        <strain evidence="1 2">JCM31066</strain>
    </source>
</reference>